<evidence type="ECO:0000256" key="6">
    <source>
        <dbReference type="ARBA" id="ARBA00022982"/>
    </source>
</evidence>
<keyword evidence="4" id="KW-0004">4Fe-4S</keyword>
<dbReference type="STRING" id="1156395.DBT_0758"/>
<evidence type="ECO:0000259" key="10">
    <source>
        <dbReference type="PROSITE" id="PS51379"/>
    </source>
</evidence>
<protein>
    <recommendedName>
        <fullName evidence="9">Ferredoxin</fullName>
    </recommendedName>
</protein>
<organism evidence="11 12">
    <name type="scientific">Dissulfuribacter thermophilus</name>
    <dbReference type="NCBI Taxonomy" id="1156395"/>
    <lineage>
        <taxon>Bacteria</taxon>
        <taxon>Pseudomonadati</taxon>
        <taxon>Thermodesulfobacteriota</taxon>
        <taxon>Dissulfuribacteria</taxon>
        <taxon>Dissulfuribacterales</taxon>
        <taxon>Dissulfuribacteraceae</taxon>
        <taxon>Dissulfuribacter</taxon>
    </lineage>
</organism>
<keyword evidence="12" id="KW-1185">Reference proteome</keyword>
<sequence>MANLVVDRDICIGCGTCVELCPEVFELDDEEKSLVKNQEGCNTCDCEEAIASCPVDCISWEE</sequence>
<dbReference type="PANTHER" id="PTHR39163">
    <property type="entry name" value="FERREDOXIN"/>
    <property type="match status" value="1"/>
</dbReference>
<dbReference type="InterPro" id="IPR017896">
    <property type="entry name" value="4Fe4S_Fe-S-bd"/>
</dbReference>
<dbReference type="GO" id="GO:0051539">
    <property type="term" value="F:4 iron, 4 sulfur cluster binding"/>
    <property type="evidence" value="ECO:0007669"/>
    <property type="project" value="UniProtKB-KW"/>
</dbReference>
<evidence type="ECO:0000313" key="12">
    <source>
        <dbReference type="Proteomes" id="UP000093080"/>
    </source>
</evidence>
<dbReference type="EMBL" id="MAGO01000003">
    <property type="protein sequence ID" value="OCC15833.1"/>
    <property type="molecule type" value="Genomic_DNA"/>
</dbReference>
<dbReference type="InterPro" id="IPR017900">
    <property type="entry name" value="4Fe4S_Fe_S_CS"/>
</dbReference>
<dbReference type="SUPFAM" id="SSF54862">
    <property type="entry name" value="4Fe-4S ferredoxins"/>
    <property type="match status" value="1"/>
</dbReference>
<dbReference type="GO" id="GO:0009055">
    <property type="term" value="F:electron transfer activity"/>
    <property type="evidence" value="ECO:0007669"/>
    <property type="project" value="UniProtKB-UniRule"/>
</dbReference>
<gene>
    <name evidence="11" type="ORF">DBT_0758</name>
</gene>
<keyword evidence="6 9" id="KW-0249">Electron transport</keyword>
<comment type="cofactor">
    <cofactor evidence="1">
        <name>[4Fe-4S] cluster</name>
        <dbReference type="ChEBI" id="CHEBI:49883"/>
    </cofactor>
</comment>
<name>A0A1B9F7G7_9BACT</name>
<accession>A0A1B9F7G7</accession>
<dbReference type="PROSITE" id="PS51379">
    <property type="entry name" value="4FE4S_FER_2"/>
    <property type="match status" value="2"/>
</dbReference>
<comment type="caution">
    <text evidence="11">The sequence shown here is derived from an EMBL/GenBank/DDBJ whole genome shotgun (WGS) entry which is preliminary data.</text>
</comment>
<evidence type="ECO:0000256" key="9">
    <source>
        <dbReference type="RuleBase" id="RU368020"/>
    </source>
</evidence>
<dbReference type="Pfam" id="PF13370">
    <property type="entry name" value="Fer4_13"/>
    <property type="match status" value="1"/>
</dbReference>
<reference evidence="11 12" key="1">
    <citation type="submission" date="2016-06" db="EMBL/GenBank/DDBJ databases">
        <title>Respiratory ammonification of nitrate coupled to the oxidation of elemental sulfur in deep-sea autotrophic thermophilic bacteria.</title>
        <authorList>
            <person name="Slobodkina G.B."/>
            <person name="Mardanov A.V."/>
            <person name="Ravin N.V."/>
            <person name="Frolova A.A."/>
            <person name="Viryasiv M.B."/>
            <person name="Chernyh N.A."/>
            <person name="Bonch-Osmolovskaya E.A."/>
            <person name="Slobodkin A.I."/>
        </authorList>
    </citation>
    <scope>NUCLEOTIDE SEQUENCE [LARGE SCALE GENOMIC DNA]</scope>
    <source>
        <strain evidence="11 12">S69</strain>
    </source>
</reference>
<dbReference type="PANTHER" id="PTHR39163:SF1">
    <property type="entry name" value="FERREDOXIN"/>
    <property type="match status" value="1"/>
</dbReference>
<comment type="function">
    <text evidence="2 9">Ferredoxins are iron-sulfur proteins that transfer electrons in a wide variety of metabolic reactions.</text>
</comment>
<keyword evidence="8 9" id="KW-0411">Iron-sulfur</keyword>
<keyword evidence="5 9" id="KW-0479">Metal-binding</keyword>
<evidence type="ECO:0000256" key="4">
    <source>
        <dbReference type="ARBA" id="ARBA00022485"/>
    </source>
</evidence>
<feature type="domain" description="4Fe-4S ferredoxin-type" evidence="10">
    <location>
        <begin position="32"/>
        <end position="62"/>
    </location>
</feature>
<keyword evidence="7 9" id="KW-0408">Iron</keyword>
<evidence type="ECO:0000256" key="8">
    <source>
        <dbReference type="ARBA" id="ARBA00023014"/>
    </source>
</evidence>
<dbReference type="GO" id="GO:0005506">
    <property type="term" value="F:iron ion binding"/>
    <property type="evidence" value="ECO:0007669"/>
    <property type="project" value="UniProtKB-UniRule"/>
</dbReference>
<dbReference type="InterPro" id="IPR052395">
    <property type="entry name" value="ET_Ferredoxin"/>
</dbReference>
<dbReference type="AlphaFoldDB" id="A0A1B9F7G7"/>
<keyword evidence="3 9" id="KW-0813">Transport</keyword>
<dbReference type="RefSeq" id="WP_067616513.1">
    <property type="nucleotide sequence ID" value="NZ_MAGO01000003.1"/>
</dbReference>
<dbReference type="InterPro" id="IPR001080">
    <property type="entry name" value="3Fe4S_ferredoxin"/>
</dbReference>
<dbReference type="Proteomes" id="UP000093080">
    <property type="component" value="Unassembled WGS sequence"/>
</dbReference>
<evidence type="ECO:0000256" key="3">
    <source>
        <dbReference type="ARBA" id="ARBA00022448"/>
    </source>
</evidence>
<evidence type="ECO:0000256" key="2">
    <source>
        <dbReference type="ARBA" id="ARBA00003532"/>
    </source>
</evidence>
<dbReference type="PATRIC" id="fig|1156395.6.peg.768"/>
<dbReference type="Gene3D" id="3.30.70.20">
    <property type="match status" value="1"/>
</dbReference>
<evidence type="ECO:0000256" key="1">
    <source>
        <dbReference type="ARBA" id="ARBA00001966"/>
    </source>
</evidence>
<dbReference type="PRINTS" id="PR00352">
    <property type="entry name" value="3FE4SFRDOXIN"/>
</dbReference>
<proteinExistence type="predicted"/>
<evidence type="ECO:0000313" key="11">
    <source>
        <dbReference type="EMBL" id="OCC15833.1"/>
    </source>
</evidence>
<evidence type="ECO:0000256" key="5">
    <source>
        <dbReference type="ARBA" id="ARBA00022723"/>
    </source>
</evidence>
<dbReference type="OrthoDB" id="9803319at2"/>
<dbReference type="PROSITE" id="PS00198">
    <property type="entry name" value="4FE4S_FER_1"/>
    <property type="match status" value="1"/>
</dbReference>
<feature type="domain" description="4Fe-4S ferredoxin-type" evidence="10">
    <location>
        <begin position="2"/>
        <end position="30"/>
    </location>
</feature>
<evidence type="ECO:0000256" key="7">
    <source>
        <dbReference type="ARBA" id="ARBA00023004"/>
    </source>
</evidence>